<feature type="non-terminal residue" evidence="3">
    <location>
        <position position="1"/>
    </location>
</feature>
<dbReference type="AlphaFoldDB" id="A0A232EX94"/>
<evidence type="ECO:0000313" key="3">
    <source>
        <dbReference type="EMBL" id="OXU23002.1"/>
    </source>
</evidence>
<organism evidence="3 4">
    <name type="scientific">Trichomalopsis sarcophagae</name>
    <dbReference type="NCBI Taxonomy" id="543379"/>
    <lineage>
        <taxon>Eukaryota</taxon>
        <taxon>Metazoa</taxon>
        <taxon>Ecdysozoa</taxon>
        <taxon>Arthropoda</taxon>
        <taxon>Hexapoda</taxon>
        <taxon>Insecta</taxon>
        <taxon>Pterygota</taxon>
        <taxon>Neoptera</taxon>
        <taxon>Endopterygota</taxon>
        <taxon>Hymenoptera</taxon>
        <taxon>Apocrita</taxon>
        <taxon>Proctotrupomorpha</taxon>
        <taxon>Chalcidoidea</taxon>
        <taxon>Pteromalidae</taxon>
        <taxon>Pteromalinae</taxon>
        <taxon>Trichomalopsis</taxon>
    </lineage>
</organism>
<evidence type="ECO:0000259" key="2">
    <source>
        <dbReference type="PROSITE" id="PS50075"/>
    </source>
</evidence>
<dbReference type="EMBL" id="NNAY01001760">
    <property type="protein sequence ID" value="OXU23002.1"/>
    <property type="molecule type" value="Genomic_DNA"/>
</dbReference>
<dbReference type="InterPro" id="IPR036736">
    <property type="entry name" value="ACP-like_sf"/>
</dbReference>
<protein>
    <recommendedName>
        <fullName evidence="1">oleoyl-[acyl-carrier-protein] hydrolase</fullName>
        <ecNumber evidence="1">3.1.2.14</ecNumber>
    </recommendedName>
</protein>
<gene>
    <name evidence="3" type="ORF">TSAR_015480</name>
</gene>
<dbReference type="PROSITE" id="PS50075">
    <property type="entry name" value="CARRIER"/>
    <property type="match status" value="1"/>
</dbReference>
<keyword evidence="4" id="KW-1185">Reference proteome</keyword>
<dbReference type="SUPFAM" id="SSF53474">
    <property type="entry name" value="alpha/beta-Hydrolases"/>
    <property type="match status" value="1"/>
</dbReference>
<dbReference type="InterPro" id="IPR009081">
    <property type="entry name" value="PP-bd_ACP"/>
</dbReference>
<dbReference type="SUPFAM" id="SSF47336">
    <property type="entry name" value="ACP-like"/>
    <property type="match status" value="1"/>
</dbReference>
<accession>A0A232EX94</accession>
<comment type="caution">
    <text evidence="3">The sequence shown here is derived from an EMBL/GenBank/DDBJ whole genome shotgun (WGS) entry which is preliminary data.</text>
</comment>
<dbReference type="OrthoDB" id="329835at2759"/>
<evidence type="ECO:0000256" key="1">
    <source>
        <dbReference type="ARBA" id="ARBA00012480"/>
    </source>
</evidence>
<evidence type="ECO:0000313" key="4">
    <source>
        <dbReference type="Proteomes" id="UP000215335"/>
    </source>
</evidence>
<dbReference type="STRING" id="543379.A0A232EX94"/>
<dbReference type="Gene3D" id="3.40.50.1820">
    <property type="entry name" value="alpha/beta hydrolase"/>
    <property type="match status" value="1"/>
</dbReference>
<dbReference type="EC" id="3.1.2.14" evidence="1"/>
<dbReference type="GO" id="GO:0016297">
    <property type="term" value="F:fatty acyl-[ACP] hydrolase activity"/>
    <property type="evidence" value="ECO:0007669"/>
    <property type="project" value="UniProtKB-EC"/>
</dbReference>
<dbReference type="InterPro" id="IPR029058">
    <property type="entry name" value="AB_hydrolase_fold"/>
</dbReference>
<dbReference type="InterPro" id="IPR001031">
    <property type="entry name" value="Thioesterase"/>
</dbReference>
<dbReference type="Pfam" id="PF00550">
    <property type="entry name" value="PP-binding"/>
    <property type="match status" value="1"/>
</dbReference>
<dbReference type="Pfam" id="PF00975">
    <property type="entry name" value="Thioesterase"/>
    <property type="match status" value="1"/>
</dbReference>
<name>A0A232EX94_9HYME</name>
<reference evidence="3 4" key="1">
    <citation type="journal article" date="2017" name="Curr. Biol.">
        <title>The Evolution of Venom by Co-option of Single-Copy Genes.</title>
        <authorList>
            <person name="Martinson E.O."/>
            <person name="Mrinalini"/>
            <person name="Kelkar Y.D."/>
            <person name="Chang C.H."/>
            <person name="Werren J.H."/>
        </authorList>
    </citation>
    <scope>NUCLEOTIDE SEQUENCE [LARGE SCALE GENOMIC DNA]</scope>
    <source>
        <strain evidence="3 4">Alberta</strain>
        <tissue evidence="3">Whole body</tissue>
    </source>
</reference>
<feature type="domain" description="Carrier" evidence="2">
    <location>
        <begin position="1"/>
        <end position="62"/>
    </location>
</feature>
<dbReference type="Proteomes" id="UP000215335">
    <property type="component" value="Unassembled WGS sequence"/>
</dbReference>
<dbReference type="Gene3D" id="1.10.1200.10">
    <property type="entry name" value="ACP-like"/>
    <property type="match status" value="1"/>
</dbReference>
<proteinExistence type="predicted"/>
<sequence length="370" mass="40984">LKDLKGVSTTTSLAELGMDSMMSVEIKQTLEREFEIFLTAQDIRSLNFSKLQEMCAKQEESDTKKESHNEVESVVGLKMLIQVIGHGDVNPEMILRLPSKGETDREEVFLIPGIEGVGSVFLNLASKIKAPATCLQLGIGNDEMSIFDMANKLLPHVLNRNKNRRHFVVAGYSYGASVAIELMRQLEAKGLDGRLILIDGAPQHLKTIIDEHLQSKSKEELQNSVLLGVLNMLVPSKTSELSVELEKSTSWENKLENFIKHIPTDKFDMSVEHQKALCTAVYKRLLAAQSHDISTLSPIRASITLIKPTLASVRNASEDYGLSKVTNNTVEIYHVNGNHVTMLDNEKVAAAINGDAVEDAESFKAEIMKK</sequence>